<proteinExistence type="predicted"/>
<reference evidence="1" key="1">
    <citation type="submission" date="2023-06" db="EMBL/GenBank/DDBJ databases">
        <authorList>
            <person name="Kurt Z."/>
        </authorList>
    </citation>
    <scope>NUCLEOTIDE SEQUENCE</scope>
</reference>
<keyword evidence="3" id="KW-1185">Reference proteome</keyword>
<organism evidence="1">
    <name type="scientific">Hexamita inflata</name>
    <dbReference type="NCBI Taxonomy" id="28002"/>
    <lineage>
        <taxon>Eukaryota</taxon>
        <taxon>Metamonada</taxon>
        <taxon>Diplomonadida</taxon>
        <taxon>Hexamitidae</taxon>
        <taxon>Hexamitinae</taxon>
        <taxon>Hexamita</taxon>
    </lineage>
</organism>
<name>A0AA86NAN9_9EUKA</name>
<comment type="caution">
    <text evidence="1">The sequence shown here is derived from an EMBL/GenBank/DDBJ whole genome shotgun (WGS) entry which is preliminary data.</text>
</comment>
<dbReference type="Proteomes" id="UP001642409">
    <property type="component" value="Unassembled WGS sequence"/>
</dbReference>
<reference evidence="2 3" key="2">
    <citation type="submission" date="2024-07" db="EMBL/GenBank/DDBJ databases">
        <authorList>
            <person name="Akdeniz Z."/>
        </authorList>
    </citation>
    <scope>NUCLEOTIDE SEQUENCE [LARGE SCALE GENOMIC DNA]</scope>
</reference>
<dbReference type="AlphaFoldDB" id="A0AA86NAN9"/>
<evidence type="ECO:0000313" key="3">
    <source>
        <dbReference type="Proteomes" id="UP001642409"/>
    </source>
</evidence>
<evidence type="ECO:0000313" key="2">
    <source>
        <dbReference type="EMBL" id="CAL6081415.1"/>
    </source>
</evidence>
<gene>
    <name evidence="1" type="ORF">HINF_LOCUS3446</name>
    <name evidence="2" type="ORF">HINF_LOCUS60334</name>
</gene>
<sequence>MHSNFDFQDSGQLKLFLQPQKLSAIESQIFNLLILFESLSLTEQFIITQIILLTPGYMLRNILNIFHVQTDLNEFINQRFSQVRLLNQEFESSSPHLNNLIKFILYCRGNIENEFRKTNKVMFSTYIETQFTDADQIMLLFLKQTKEFKRLAVINMARNAVRPDEVAALYNESPKMFMDQKANKLILDVACGLTRLLGVRAKDIASFHQLAIEQYKGKEYIDFITKWEMT</sequence>
<dbReference type="EMBL" id="CATOUU010000077">
    <property type="protein sequence ID" value="CAI9915801.1"/>
    <property type="molecule type" value="Genomic_DNA"/>
</dbReference>
<dbReference type="EMBL" id="CAXDID020000352">
    <property type="protein sequence ID" value="CAL6081415.1"/>
    <property type="molecule type" value="Genomic_DNA"/>
</dbReference>
<evidence type="ECO:0000313" key="1">
    <source>
        <dbReference type="EMBL" id="CAI9915801.1"/>
    </source>
</evidence>
<protein>
    <submittedName>
        <fullName evidence="2">Hypothetical_protein</fullName>
    </submittedName>
</protein>
<accession>A0AA86NAN9</accession>